<dbReference type="EMBL" id="ML220138">
    <property type="protein sequence ID" value="TGZ78766.1"/>
    <property type="molecule type" value="Genomic_DNA"/>
</dbReference>
<protein>
    <submittedName>
        <fullName evidence="1">Uncharacterized protein</fullName>
    </submittedName>
</protein>
<dbReference type="InParanoid" id="A0A4S2MNM6"/>
<keyword evidence="2" id="KW-1185">Reference proteome</keyword>
<organism evidence="1 2">
    <name type="scientific">Ascodesmis nigricans</name>
    <dbReference type="NCBI Taxonomy" id="341454"/>
    <lineage>
        <taxon>Eukaryota</taxon>
        <taxon>Fungi</taxon>
        <taxon>Dikarya</taxon>
        <taxon>Ascomycota</taxon>
        <taxon>Pezizomycotina</taxon>
        <taxon>Pezizomycetes</taxon>
        <taxon>Pezizales</taxon>
        <taxon>Ascodesmidaceae</taxon>
        <taxon>Ascodesmis</taxon>
    </lineage>
</organism>
<dbReference type="Proteomes" id="UP000298138">
    <property type="component" value="Unassembled WGS sequence"/>
</dbReference>
<evidence type="ECO:0000313" key="2">
    <source>
        <dbReference type="Proteomes" id="UP000298138"/>
    </source>
</evidence>
<name>A0A4S2MNM6_9PEZI</name>
<evidence type="ECO:0000313" key="1">
    <source>
        <dbReference type="EMBL" id="TGZ78766.1"/>
    </source>
</evidence>
<accession>A0A4S2MNM6</accession>
<dbReference type="AlphaFoldDB" id="A0A4S2MNM6"/>
<reference evidence="1 2" key="1">
    <citation type="submission" date="2019-04" db="EMBL/GenBank/DDBJ databases">
        <title>Comparative genomics and transcriptomics to analyze fruiting body development in filamentous ascomycetes.</title>
        <authorList>
            <consortium name="DOE Joint Genome Institute"/>
            <person name="Lutkenhaus R."/>
            <person name="Traeger S."/>
            <person name="Breuer J."/>
            <person name="Kuo A."/>
            <person name="Lipzen A."/>
            <person name="Pangilinan J."/>
            <person name="Dilworth D."/>
            <person name="Sandor L."/>
            <person name="Poggeler S."/>
            <person name="Barry K."/>
            <person name="Grigoriev I.V."/>
            <person name="Nowrousian M."/>
        </authorList>
    </citation>
    <scope>NUCLEOTIDE SEQUENCE [LARGE SCALE GENOMIC DNA]</scope>
    <source>
        <strain evidence="1 2">CBS 389.68</strain>
    </source>
</reference>
<gene>
    <name evidence="1" type="ORF">EX30DRAFT_131085</name>
</gene>
<sequence length="167" mass="19113">MPCHIQMSMAMAIAMGAALNRRQRNHYLNLPQRGLIQQLRFEYEVIGGQGGLSEGVGLEVMRTKRREERGGGVMWVSDRLTMYGIRMGVPWGTRVCYGWRRWEELWDDSMMLLYLLLVLSGSNDAHDDLESRWRFGVGCLSEWGRCFVVFCRDNGGEKVTSSDLGLD</sequence>
<proteinExistence type="predicted"/>